<dbReference type="Proteomes" id="UP001604277">
    <property type="component" value="Unassembled WGS sequence"/>
</dbReference>
<dbReference type="EMBL" id="JBFOLJ010000004">
    <property type="protein sequence ID" value="KAL2546491.1"/>
    <property type="molecule type" value="Genomic_DNA"/>
</dbReference>
<dbReference type="AlphaFoldDB" id="A0ABD1W9Z2"/>
<evidence type="ECO:0000313" key="1">
    <source>
        <dbReference type="EMBL" id="KAL2546491.1"/>
    </source>
</evidence>
<accession>A0ABD1W9Z2</accession>
<organism evidence="1 2">
    <name type="scientific">Forsythia ovata</name>
    <dbReference type="NCBI Taxonomy" id="205694"/>
    <lineage>
        <taxon>Eukaryota</taxon>
        <taxon>Viridiplantae</taxon>
        <taxon>Streptophyta</taxon>
        <taxon>Embryophyta</taxon>
        <taxon>Tracheophyta</taxon>
        <taxon>Spermatophyta</taxon>
        <taxon>Magnoliopsida</taxon>
        <taxon>eudicotyledons</taxon>
        <taxon>Gunneridae</taxon>
        <taxon>Pentapetalae</taxon>
        <taxon>asterids</taxon>
        <taxon>lamiids</taxon>
        <taxon>Lamiales</taxon>
        <taxon>Oleaceae</taxon>
        <taxon>Forsythieae</taxon>
        <taxon>Forsythia</taxon>
    </lineage>
</organism>
<keyword evidence="2" id="KW-1185">Reference proteome</keyword>
<comment type="caution">
    <text evidence="1">The sequence shown here is derived from an EMBL/GenBank/DDBJ whole genome shotgun (WGS) entry which is preliminary data.</text>
</comment>
<sequence length="159" mass="18168">MVCLDGKRINTNCSDSKIKPWLLKNLVHLRTELLYFKSWKAIWGVAKGFGFHWQTTKKRLPIIVAWIKPLLAFAKLNSDGYPVECSDGGILGDHTIIESQLLTIINMVMAPINWMDYKPSTMVQGHFNISIHNTWEELDTIADIICIASPREGSWEIVR</sequence>
<protein>
    <submittedName>
        <fullName evidence="1">Uncharacterized protein</fullName>
    </submittedName>
</protein>
<evidence type="ECO:0000313" key="2">
    <source>
        <dbReference type="Proteomes" id="UP001604277"/>
    </source>
</evidence>
<proteinExistence type="predicted"/>
<gene>
    <name evidence="1" type="ORF">Fot_15724</name>
</gene>
<reference evidence="2" key="1">
    <citation type="submission" date="2024-07" db="EMBL/GenBank/DDBJ databases">
        <title>Two chromosome-level genome assemblies of Korean endemic species Abeliophyllum distichum and Forsythia ovata (Oleaceae).</title>
        <authorList>
            <person name="Jang H."/>
        </authorList>
    </citation>
    <scope>NUCLEOTIDE SEQUENCE [LARGE SCALE GENOMIC DNA]</scope>
</reference>
<name>A0ABD1W9Z2_9LAMI</name>